<dbReference type="RefSeq" id="WP_078791387.1">
    <property type="nucleotide sequence ID" value="NZ_FUWR01000027.1"/>
</dbReference>
<dbReference type="OrthoDB" id="9800856at2"/>
<gene>
    <name evidence="3" type="ORF">SAMN02745119_03167</name>
</gene>
<evidence type="ECO:0000313" key="4">
    <source>
        <dbReference type="Proteomes" id="UP000190102"/>
    </source>
</evidence>
<name>A0A1T4S0K1_9BACT</name>
<dbReference type="STRING" id="115783.SAMN02745119_03167"/>
<dbReference type="Pfam" id="PF13279">
    <property type="entry name" value="4HBT_2"/>
    <property type="match status" value="1"/>
</dbReference>
<keyword evidence="4" id="KW-1185">Reference proteome</keyword>
<dbReference type="SUPFAM" id="SSF54637">
    <property type="entry name" value="Thioesterase/thiol ester dehydrase-isomerase"/>
    <property type="match status" value="1"/>
</dbReference>
<organism evidence="3 4">
    <name type="scientific">Trichlorobacter thiogenes</name>
    <dbReference type="NCBI Taxonomy" id="115783"/>
    <lineage>
        <taxon>Bacteria</taxon>
        <taxon>Pseudomonadati</taxon>
        <taxon>Thermodesulfobacteriota</taxon>
        <taxon>Desulfuromonadia</taxon>
        <taxon>Geobacterales</taxon>
        <taxon>Geobacteraceae</taxon>
        <taxon>Trichlorobacter</taxon>
    </lineage>
</organism>
<dbReference type="Gene3D" id="3.10.129.10">
    <property type="entry name" value="Hotdog Thioesterase"/>
    <property type="match status" value="1"/>
</dbReference>
<sequence>MKTHETTITVRFNEVDAYRVAWHGHYVCWMEIGRNNLSGQFGLGPDDLLALGYQGPVVSLELKYLRPALFNDVVTVRTWLDADAAAMLRFRCEMLSADGQRLASGLVCHALTDMNGVLQYRLPLEVEQRVANMRAWLGEGVCP</sequence>
<proteinExistence type="inferred from homology"/>
<evidence type="ECO:0000256" key="1">
    <source>
        <dbReference type="ARBA" id="ARBA00005953"/>
    </source>
</evidence>
<dbReference type="InterPro" id="IPR029069">
    <property type="entry name" value="HotDog_dom_sf"/>
</dbReference>
<dbReference type="GO" id="GO:0047617">
    <property type="term" value="F:fatty acyl-CoA hydrolase activity"/>
    <property type="evidence" value="ECO:0007669"/>
    <property type="project" value="TreeGrafter"/>
</dbReference>
<dbReference type="Proteomes" id="UP000190102">
    <property type="component" value="Unassembled WGS sequence"/>
</dbReference>
<accession>A0A1T4S0K1</accession>
<dbReference type="InterPro" id="IPR050563">
    <property type="entry name" value="4-hydroxybenzoyl-CoA_TE"/>
</dbReference>
<reference evidence="4" key="1">
    <citation type="submission" date="2017-02" db="EMBL/GenBank/DDBJ databases">
        <authorList>
            <person name="Varghese N."/>
            <person name="Submissions S."/>
        </authorList>
    </citation>
    <scope>NUCLEOTIDE SEQUENCE [LARGE SCALE GENOMIC DNA]</scope>
    <source>
        <strain evidence="4">ATCC BAA-34</strain>
    </source>
</reference>
<dbReference type="AlphaFoldDB" id="A0A1T4S0K1"/>
<evidence type="ECO:0000256" key="2">
    <source>
        <dbReference type="ARBA" id="ARBA00022801"/>
    </source>
</evidence>
<keyword evidence="2 3" id="KW-0378">Hydrolase</keyword>
<dbReference type="PANTHER" id="PTHR31793:SF27">
    <property type="entry name" value="NOVEL THIOESTERASE SUPERFAMILY DOMAIN AND SAPOSIN A-TYPE DOMAIN CONTAINING PROTEIN (0610012H03RIK)"/>
    <property type="match status" value="1"/>
</dbReference>
<dbReference type="EMBL" id="FUWR01000027">
    <property type="protein sequence ID" value="SKA21341.1"/>
    <property type="molecule type" value="Genomic_DNA"/>
</dbReference>
<dbReference type="PANTHER" id="PTHR31793">
    <property type="entry name" value="4-HYDROXYBENZOYL-COA THIOESTERASE FAMILY MEMBER"/>
    <property type="match status" value="1"/>
</dbReference>
<dbReference type="CDD" id="cd00586">
    <property type="entry name" value="4HBT"/>
    <property type="match status" value="1"/>
</dbReference>
<protein>
    <submittedName>
        <fullName evidence="3">Acyl-CoA thioester hydrolase</fullName>
    </submittedName>
</protein>
<comment type="similarity">
    <text evidence="1">Belongs to the 4-hydroxybenzoyl-CoA thioesterase family.</text>
</comment>
<evidence type="ECO:0000313" key="3">
    <source>
        <dbReference type="EMBL" id="SKA21341.1"/>
    </source>
</evidence>